<feature type="compositionally biased region" description="Basic and acidic residues" evidence="1">
    <location>
        <begin position="304"/>
        <end position="315"/>
    </location>
</feature>
<reference evidence="2" key="1">
    <citation type="submission" date="2022-11" db="EMBL/GenBank/DDBJ databases">
        <title>Minimal conservation of predation-associated metabolite biosynthetic gene clusters underscores biosynthetic potential of Myxococcota including descriptions for ten novel species: Archangium lansinium sp. nov., Myxococcus landrumus sp. nov., Nannocystis bai.</title>
        <authorList>
            <person name="Ahearne A."/>
            <person name="Stevens C."/>
            <person name="Dowd S."/>
        </authorList>
    </citation>
    <scope>NUCLEOTIDE SEQUENCE</scope>
    <source>
        <strain evidence="2">Fl3</strain>
    </source>
</reference>
<keyword evidence="3" id="KW-1185">Reference proteome</keyword>
<dbReference type="RefSeq" id="WP_269039647.1">
    <property type="nucleotide sequence ID" value="NZ_CP114040.1"/>
</dbReference>
<evidence type="ECO:0008006" key="4">
    <source>
        <dbReference type="Google" id="ProtNLM"/>
    </source>
</evidence>
<feature type="compositionally biased region" description="Acidic residues" evidence="1">
    <location>
        <begin position="316"/>
        <end position="356"/>
    </location>
</feature>
<evidence type="ECO:0000256" key="1">
    <source>
        <dbReference type="SAM" id="MobiDB-lite"/>
    </source>
</evidence>
<evidence type="ECO:0000313" key="2">
    <source>
        <dbReference type="EMBL" id="WAS97284.1"/>
    </source>
</evidence>
<protein>
    <recommendedName>
        <fullName evidence="4">DUF4132 domain-containing protein</fullName>
    </recommendedName>
</protein>
<feature type="region of interest" description="Disordered" evidence="1">
    <location>
        <begin position="304"/>
        <end position="364"/>
    </location>
</feature>
<name>A0ABY7HE88_9BACT</name>
<organism evidence="2 3">
    <name type="scientific">Nannocystis punicea</name>
    <dbReference type="NCBI Taxonomy" id="2995304"/>
    <lineage>
        <taxon>Bacteria</taxon>
        <taxon>Pseudomonadati</taxon>
        <taxon>Myxococcota</taxon>
        <taxon>Polyangia</taxon>
        <taxon>Nannocystales</taxon>
        <taxon>Nannocystaceae</taxon>
        <taxon>Nannocystis</taxon>
    </lineage>
</organism>
<dbReference type="Proteomes" id="UP001164459">
    <property type="component" value="Chromosome"/>
</dbReference>
<sequence length="857" mass="94298">MKRSPPKPTIPPYKELTEKKLKSLGAKLEKVRDPQGYKHHKLIEYDSGLLWHLFRHGLVLQEVRSAGMLRILSENTRGIPAADILAVIRRLPPTTDALDKGEVAGWASLTPHAATFVDDLLTAAYVDDPAAVRAIREELSPTYQLAIDFVRRRGGEAIDPASSAALLRHLVDQHAGHGLDGNWDVPRIVDGKRVESRLMSTEDVQRLAELFGSPSAWAEEALAWMRARIEKFRGSASSIGRKALAGLRLASLAEVIYLYGNGWWDPGPLLEVLDARADSPDALFAAAQQLAAEGLAPFKITAEQFKEEEAPRPASDDEDSDDDDDDDDGDGDDDYDEYGGYERDDEDEDSDEEPVEQPEPGGDDERLRLLALVLTIVGIERAQAIPPELDARFDLDRVFESDPQMVTRLRGAVARLGPARAHAIVRNTLAKEFYYGKAAALLDIHFDPALVSEAFARFNAGEYHVDPGLLGFCAPVLVPQIAEAQAKADKPDRVEGWGEAILYILGRASAAGQDWDPAHDKHVQLDFIRFNYGGSKVDPVLAMLDKLPLARWTAIVTANLTRCAAEPWRLARVLRADVPPALLDRVLAATMAKRETIINGALGERLQKFGPEIVGPLLRAIGDAPAENSFVKELDRALSDEVFALVKAGLGKAIETPEQELRRLAASVEGEKVAIYRLRRGEDEPDGEAVARIGGTPRGVIEVPEYRGEPMEHVLTLDLAQMPALAKAHPEFRSVSLYLPDPDNADDHSCGQLVWTREEELSRAPGSTENAVQLEVEAFEVPTSIFDDRPPDGAAGRVRGIVYTLAGYAGGYPLWVQESEDLGIDFLFQFDESLCHINLGDMGVMYVFEDSIDWQCH</sequence>
<proteinExistence type="predicted"/>
<evidence type="ECO:0000313" key="3">
    <source>
        <dbReference type="Proteomes" id="UP001164459"/>
    </source>
</evidence>
<gene>
    <name evidence="2" type="ORF">O0S08_14140</name>
</gene>
<accession>A0ABY7HE88</accession>
<dbReference type="EMBL" id="CP114040">
    <property type="protein sequence ID" value="WAS97284.1"/>
    <property type="molecule type" value="Genomic_DNA"/>
</dbReference>